<keyword evidence="3" id="KW-1185">Reference proteome</keyword>
<sequence>MSKISFRWLTGCILSCSIAVLTIPFGKAAQAQLDEAEQVVASFHQAIQDNNFDSLDRYYCSAEKLAAEEFNRYADPNGRKGTLFDAYISVATSLYSFDMSNLYYETKYYDPELERAVVAITGNVLLESSNGQTAAIPYRQFSAFGRDWLRLIKENGEWKLCHNLEK</sequence>
<comment type="caution">
    <text evidence="2">The sequence shown here is derived from an EMBL/GenBank/DDBJ whole genome shotgun (WGS) entry which is preliminary data.</text>
</comment>
<dbReference type="Proteomes" id="UP000729733">
    <property type="component" value="Unassembled WGS sequence"/>
</dbReference>
<evidence type="ECO:0000313" key="3">
    <source>
        <dbReference type="Proteomes" id="UP000729733"/>
    </source>
</evidence>
<evidence type="ECO:0000313" key="2">
    <source>
        <dbReference type="EMBL" id="MCC0179086.1"/>
    </source>
</evidence>
<name>A0A964BWL7_9CYAN</name>
<proteinExistence type="predicted"/>
<accession>A0A964BWL7</accession>
<keyword evidence="1" id="KW-0732">Signal</keyword>
<organism evidence="2 3">
    <name type="scientific">Waterburya agarophytonicola KI4</name>
    <dbReference type="NCBI Taxonomy" id="2874699"/>
    <lineage>
        <taxon>Bacteria</taxon>
        <taxon>Bacillati</taxon>
        <taxon>Cyanobacteriota</taxon>
        <taxon>Cyanophyceae</taxon>
        <taxon>Pleurocapsales</taxon>
        <taxon>Hyellaceae</taxon>
        <taxon>Waterburya</taxon>
        <taxon>Waterburya agarophytonicola</taxon>
    </lineage>
</organism>
<evidence type="ECO:0000256" key="1">
    <source>
        <dbReference type="SAM" id="SignalP"/>
    </source>
</evidence>
<protein>
    <recommendedName>
        <fullName evidence="4">Nuclear transport factor 2 family protein</fullName>
    </recommendedName>
</protein>
<dbReference type="AlphaFoldDB" id="A0A964BWL7"/>
<dbReference type="EMBL" id="JADWDC010000066">
    <property type="protein sequence ID" value="MCC0179086.1"/>
    <property type="molecule type" value="Genomic_DNA"/>
</dbReference>
<dbReference type="RefSeq" id="WP_229642184.1">
    <property type="nucleotide sequence ID" value="NZ_JADWDC010000066.1"/>
</dbReference>
<reference evidence="2" key="1">
    <citation type="journal article" date="2021" name="Antonie Van Leeuwenhoek">
        <title>Draft genome and description of Waterburya agarophytonicola gen. nov. sp. nov. (Pleurocapsales, Cyanobacteria): a seaweed symbiont.</title>
        <authorList>
            <person name="Bonthond G."/>
            <person name="Shalygin S."/>
            <person name="Bayer T."/>
            <person name="Weinberger F."/>
        </authorList>
    </citation>
    <scope>NUCLEOTIDE SEQUENCE</scope>
    <source>
        <strain evidence="2">KI4</strain>
    </source>
</reference>
<evidence type="ECO:0008006" key="4">
    <source>
        <dbReference type="Google" id="ProtNLM"/>
    </source>
</evidence>
<gene>
    <name evidence="2" type="ORF">I4641_19135</name>
</gene>
<feature type="chain" id="PRO_5037354124" description="Nuclear transport factor 2 family protein" evidence="1">
    <location>
        <begin position="32"/>
        <end position="166"/>
    </location>
</feature>
<feature type="signal peptide" evidence="1">
    <location>
        <begin position="1"/>
        <end position="31"/>
    </location>
</feature>